<dbReference type="RefSeq" id="WP_100163645.1">
    <property type="nucleotide sequence ID" value="NZ_PGTB01000088.1"/>
</dbReference>
<dbReference type="InterPro" id="IPR021955">
    <property type="entry name" value="DUF3572"/>
</dbReference>
<dbReference type="OrthoDB" id="7356934at2"/>
<evidence type="ECO:0000313" key="2">
    <source>
        <dbReference type="Proteomes" id="UP000231553"/>
    </source>
</evidence>
<sequence>MPPSTDAAETLALQALAWLVANDELLPVFLGATGASEQDLRGSASDPVFLGSVLDFLLMDDAWIVAFCDSVGLGYDRVAPARAALPGGAGPHWT</sequence>
<name>A0A2M8IYC7_9RHOB</name>
<reference evidence="1 2" key="1">
    <citation type="journal article" date="2018" name="Int. J. Syst. Evol. Microbiol.">
        <title>Pseudooceanicola lipolyticus sp. nov., a marine alphaproteobacterium, reclassification of Oceanicola flagellatus as Pseudooceanicola flagellatus comb. nov. and emended description of the genus Pseudooceanicola.</title>
        <authorList>
            <person name="Huang M.-M."/>
            <person name="Guo L.-L."/>
            <person name="Wu Y.-H."/>
            <person name="Lai Q.-L."/>
            <person name="Shao Z.-Z."/>
            <person name="Wang C.-S."/>
            <person name="Wu M."/>
            <person name="Xu X.-W."/>
        </authorList>
    </citation>
    <scope>NUCLEOTIDE SEQUENCE [LARGE SCALE GENOMIC DNA]</scope>
    <source>
        <strain evidence="1 2">157</strain>
    </source>
</reference>
<dbReference type="Pfam" id="PF12096">
    <property type="entry name" value="DUF3572"/>
    <property type="match status" value="1"/>
</dbReference>
<gene>
    <name evidence="1" type="ORF">CVM52_16925</name>
</gene>
<comment type="caution">
    <text evidence="1">The sequence shown here is derived from an EMBL/GenBank/DDBJ whole genome shotgun (WGS) entry which is preliminary data.</text>
</comment>
<dbReference type="Proteomes" id="UP000231553">
    <property type="component" value="Unassembled WGS sequence"/>
</dbReference>
<keyword evidence="2" id="KW-1185">Reference proteome</keyword>
<organism evidence="1 2">
    <name type="scientific">Pseudooceanicola lipolyticus</name>
    <dbReference type="NCBI Taxonomy" id="2029104"/>
    <lineage>
        <taxon>Bacteria</taxon>
        <taxon>Pseudomonadati</taxon>
        <taxon>Pseudomonadota</taxon>
        <taxon>Alphaproteobacteria</taxon>
        <taxon>Rhodobacterales</taxon>
        <taxon>Paracoccaceae</taxon>
        <taxon>Pseudooceanicola</taxon>
    </lineage>
</organism>
<proteinExistence type="predicted"/>
<dbReference type="EMBL" id="PGTB01000088">
    <property type="protein sequence ID" value="PJE35498.1"/>
    <property type="molecule type" value="Genomic_DNA"/>
</dbReference>
<dbReference type="AlphaFoldDB" id="A0A2M8IYC7"/>
<evidence type="ECO:0000313" key="1">
    <source>
        <dbReference type="EMBL" id="PJE35498.1"/>
    </source>
</evidence>
<accession>A0A2M8IYC7</accession>
<protein>
    <submittedName>
        <fullName evidence="1">DUF3572 domain-containing protein</fullName>
    </submittedName>
</protein>